<evidence type="ECO:0000313" key="1">
    <source>
        <dbReference type="EMBL" id="KAJ4702386.1"/>
    </source>
</evidence>
<evidence type="ECO:0000313" key="2">
    <source>
        <dbReference type="Proteomes" id="UP001164539"/>
    </source>
</evidence>
<protein>
    <submittedName>
        <fullName evidence="1">Calcium-binding protein</fullName>
    </submittedName>
</protein>
<proteinExistence type="predicted"/>
<reference evidence="1 2" key="1">
    <citation type="journal article" date="2023" name="Science">
        <title>Complex scaffold remodeling in plant triterpene biosynthesis.</title>
        <authorList>
            <person name="De La Pena R."/>
            <person name="Hodgson H."/>
            <person name="Liu J.C."/>
            <person name="Stephenson M.J."/>
            <person name="Martin A.C."/>
            <person name="Owen C."/>
            <person name="Harkess A."/>
            <person name="Leebens-Mack J."/>
            <person name="Jimenez L.E."/>
            <person name="Osbourn A."/>
            <person name="Sattely E.S."/>
        </authorList>
    </citation>
    <scope>NUCLEOTIDE SEQUENCE [LARGE SCALE GENOMIC DNA]</scope>
    <source>
        <strain evidence="2">cv. JPN11</strain>
        <tissue evidence="1">Leaf</tissue>
    </source>
</reference>
<sequence>MKSEAAFSSNSTDEKQSPKRSSFGRLCRKLSPKRADKCSTRDCNDAIEISTSSNCSSSGELQKVFDFFDENGDGRISAAELHSCLRTVGGELSMEDAEAAVQSSDLNGDGVLDFNEFQKLIEGSSANEDEKNKELRDAFKMYVMEDSSYITPASLRRMLKRLGESRSVDDCKAMIRAFDLNGDGVLSFEEFAIMMH</sequence>
<comment type="caution">
    <text evidence="1">The sequence shown here is derived from an EMBL/GenBank/DDBJ whole genome shotgun (WGS) entry which is preliminary data.</text>
</comment>
<organism evidence="1 2">
    <name type="scientific">Melia azedarach</name>
    <name type="common">Chinaberry tree</name>
    <dbReference type="NCBI Taxonomy" id="155640"/>
    <lineage>
        <taxon>Eukaryota</taxon>
        <taxon>Viridiplantae</taxon>
        <taxon>Streptophyta</taxon>
        <taxon>Embryophyta</taxon>
        <taxon>Tracheophyta</taxon>
        <taxon>Spermatophyta</taxon>
        <taxon>Magnoliopsida</taxon>
        <taxon>eudicotyledons</taxon>
        <taxon>Gunneridae</taxon>
        <taxon>Pentapetalae</taxon>
        <taxon>rosids</taxon>
        <taxon>malvids</taxon>
        <taxon>Sapindales</taxon>
        <taxon>Meliaceae</taxon>
        <taxon>Melia</taxon>
    </lineage>
</organism>
<name>A0ACC1WU15_MELAZ</name>
<dbReference type="Proteomes" id="UP001164539">
    <property type="component" value="Chromosome 14"/>
</dbReference>
<gene>
    <name evidence="1" type="ORF">OWV82_025473</name>
</gene>
<dbReference type="EMBL" id="CM051407">
    <property type="protein sequence ID" value="KAJ4702386.1"/>
    <property type="molecule type" value="Genomic_DNA"/>
</dbReference>
<keyword evidence="2" id="KW-1185">Reference proteome</keyword>
<accession>A0ACC1WU15</accession>